<evidence type="ECO:0000256" key="5">
    <source>
        <dbReference type="ARBA" id="ARBA00022553"/>
    </source>
</evidence>
<dbReference type="Gene3D" id="3.30.450.20">
    <property type="entry name" value="PAS domain"/>
    <property type="match status" value="3"/>
</dbReference>
<dbReference type="InterPro" id="IPR003661">
    <property type="entry name" value="HisK_dim/P_dom"/>
</dbReference>
<dbReference type="SMART" id="SM00091">
    <property type="entry name" value="PAS"/>
    <property type="match status" value="1"/>
</dbReference>
<feature type="domain" description="Histidine kinase" evidence="17">
    <location>
        <begin position="470"/>
        <end position="691"/>
    </location>
</feature>
<dbReference type="SMART" id="SM00448">
    <property type="entry name" value="REC"/>
    <property type="match status" value="1"/>
</dbReference>
<comment type="caution">
    <text evidence="21">The sequence shown here is derived from an EMBL/GenBank/DDBJ whole genome shotgun (WGS) entry which is preliminary data.</text>
</comment>
<dbReference type="OrthoDB" id="9813151at2"/>
<dbReference type="SUPFAM" id="SSF52172">
    <property type="entry name" value="CheY-like"/>
    <property type="match status" value="1"/>
</dbReference>
<dbReference type="InterPro" id="IPR036641">
    <property type="entry name" value="HPT_dom_sf"/>
</dbReference>
<dbReference type="FunFam" id="1.10.287.130:FF:000004">
    <property type="entry name" value="Ethylene receptor 1"/>
    <property type="match status" value="1"/>
</dbReference>
<feature type="modified residue" description="4-aspartylphosphate" evidence="15">
    <location>
        <position position="761"/>
    </location>
</feature>
<keyword evidence="22" id="KW-1185">Reference proteome</keyword>
<dbReference type="InterPro" id="IPR036097">
    <property type="entry name" value="HisK_dim/P_sf"/>
</dbReference>
<proteinExistence type="predicted"/>
<sequence>MAHFQVSAQRSVRHIILLATFLGLAVIALIWTAVEADIRQERAFAQRIATQTAQNYARLFQEHIRGAITETDNTIKFIRQDYLRDPARFDLGAWVKNQYSFKDLALQFTIIGPDGRMESTTTAGATPRVDLSDREHFRVHVDSTSDTLFISKPVLGRASGRWSIQLTRRITDENGTFRGVLVASLDPYYLSRFYEQIDLGKGGGITVVGRDGAVRAMAGLSRETLGAPFGDMTGLRRALSRDQWTENGEGAETDRVTAYRAVSDWPLIVVVRVDDIDARTRRLELKAQTRLLATGLSVGVLAVILLGIAYWRRFGEALAQLTRSRAAAKAATRELDLTLNNMAQGILMVDAQGQVAVVNQNALTLLGLPETFTRAGFQLTQLLAHEKRVGEEIVVDIHGGVEADPDLLSVREHRRRDGVVLEICTRHLPGGGFVQTYTDVTERRRSEQALRDARDTAEKASQVRTAFLATMSHEIRTPLNGIIGMSSILDATELSAEQRGYLKTITGCGEALLDIVNDVLDYSKLDSGAVTLERSAVDVRGLATSVKEMLGPRATEKGLSVDLVVADDVPDHIEADGTRIRQVLINLVGNAVKFTLTGGVVVSVATRLMASGRPALRFSVVDSGIGISQDTRDRLFKEFSQVDASITRRFGGTGLGLAICKRIVEAMGGEIGVESDLGKGSIFWFDVPAREVAEAAPAVERATRSQLPSRLKVLIVEDNPVNQQVATLLLTAMGHDVTVAEHGGIALDLCARTPFDVIVMDMQMPVMDGTQTTRALRAGNGPNRDTAIIGLTANAFASDRQACLDAGMDEFLAKPVTREKLERAFGDLARPTPAAAATASTSGGIDHSARRALFDEIGPEASRELIALFVAESRRQLADIRLAGAAGDVAALGGLLHQLKGSAGNLGHAGIAALAARPAAELVKPEGLDAFIARVEAHLAAEERDLAHAA</sequence>
<feature type="modified residue" description="Phosphohistidine" evidence="14">
    <location>
        <position position="897"/>
    </location>
</feature>
<evidence type="ECO:0000256" key="1">
    <source>
        <dbReference type="ARBA" id="ARBA00000085"/>
    </source>
</evidence>
<keyword evidence="5 15" id="KW-0597">Phosphoprotein</keyword>
<dbReference type="Pfam" id="PF02743">
    <property type="entry name" value="dCache_1"/>
    <property type="match status" value="1"/>
</dbReference>
<keyword evidence="6" id="KW-0808">Transferase</keyword>
<evidence type="ECO:0000259" key="20">
    <source>
        <dbReference type="PROSITE" id="PS50894"/>
    </source>
</evidence>
<dbReference type="SMART" id="SM00387">
    <property type="entry name" value="HATPase_c"/>
    <property type="match status" value="1"/>
</dbReference>
<dbReference type="PROSITE" id="PS50894">
    <property type="entry name" value="HPT"/>
    <property type="match status" value="1"/>
</dbReference>
<evidence type="ECO:0000256" key="12">
    <source>
        <dbReference type="ARBA" id="ARBA00023012"/>
    </source>
</evidence>
<evidence type="ECO:0000256" key="3">
    <source>
        <dbReference type="ARBA" id="ARBA00012438"/>
    </source>
</evidence>
<keyword evidence="7 16" id="KW-0812">Transmembrane</keyword>
<evidence type="ECO:0000256" key="11">
    <source>
        <dbReference type="ARBA" id="ARBA00022989"/>
    </source>
</evidence>
<keyword evidence="12" id="KW-0902">Two-component regulatory system</keyword>
<keyword evidence="4" id="KW-1003">Cell membrane</keyword>
<evidence type="ECO:0000256" key="14">
    <source>
        <dbReference type="PROSITE-ProRule" id="PRU00110"/>
    </source>
</evidence>
<dbReference type="CDD" id="cd16922">
    <property type="entry name" value="HATPase_EvgS-ArcB-TorS-like"/>
    <property type="match status" value="1"/>
</dbReference>
<dbReference type="FunFam" id="3.30.565.10:FF:000010">
    <property type="entry name" value="Sensor histidine kinase RcsC"/>
    <property type="match status" value="1"/>
</dbReference>
<dbReference type="SUPFAM" id="SSF47384">
    <property type="entry name" value="Homodimeric domain of signal transducing histidine kinase"/>
    <property type="match status" value="1"/>
</dbReference>
<dbReference type="InterPro" id="IPR001789">
    <property type="entry name" value="Sig_transdc_resp-reg_receiver"/>
</dbReference>
<dbReference type="InterPro" id="IPR000014">
    <property type="entry name" value="PAS"/>
</dbReference>
<dbReference type="SMART" id="SM00388">
    <property type="entry name" value="HisKA"/>
    <property type="match status" value="1"/>
</dbReference>
<evidence type="ECO:0000256" key="10">
    <source>
        <dbReference type="ARBA" id="ARBA00022840"/>
    </source>
</evidence>
<dbReference type="CDD" id="cd12915">
    <property type="entry name" value="PDC2_DGC_like"/>
    <property type="match status" value="1"/>
</dbReference>
<keyword evidence="11 16" id="KW-1133">Transmembrane helix</keyword>
<evidence type="ECO:0000313" key="22">
    <source>
        <dbReference type="Proteomes" id="UP000241808"/>
    </source>
</evidence>
<dbReference type="Gene3D" id="1.20.120.160">
    <property type="entry name" value="HPT domain"/>
    <property type="match status" value="1"/>
</dbReference>
<dbReference type="GO" id="GO:0005524">
    <property type="term" value="F:ATP binding"/>
    <property type="evidence" value="ECO:0007669"/>
    <property type="project" value="UniProtKB-KW"/>
</dbReference>
<feature type="domain" description="HPt" evidence="20">
    <location>
        <begin position="858"/>
        <end position="950"/>
    </location>
</feature>
<dbReference type="InterPro" id="IPR008207">
    <property type="entry name" value="Sig_transdc_His_kin_Hpt_dom"/>
</dbReference>
<comment type="subcellular location">
    <subcellularLocation>
        <location evidence="2">Cell membrane</location>
        <topology evidence="2">Multi-pass membrane protein</topology>
    </subcellularLocation>
</comment>
<dbReference type="InterPro" id="IPR033479">
    <property type="entry name" value="dCache_1"/>
</dbReference>
<keyword evidence="13 16" id="KW-0472">Membrane</keyword>
<evidence type="ECO:0000313" key="21">
    <source>
        <dbReference type="EMBL" id="PTM57330.1"/>
    </source>
</evidence>
<feature type="domain" description="Response regulatory" evidence="18">
    <location>
        <begin position="712"/>
        <end position="829"/>
    </location>
</feature>
<dbReference type="SUPFAM" id="SSF55874">
    <property type="entry name" value="ATPase domain of HSP90 chaperone/DNA topoisomerase II/histidine kinase"/>
    <property type="match status" value="1"/>
</dbReference>
<dbReference type="Gene3D" id="3.40.50.2300">
    <property type="match status" value="1"/>
</dbReference>
<dbReference type="CDD" id="cd17546">
    <property type="entry name" value="REC_hyHK_CKI1_RcsC-like"/>
    <property type="match status" value="1"/>
</dbReference>
<evidence type="ECO:0000256" key="2">
    <source>
        <dbReference type="ARBA" id="ARBA00004651"/>
    </source>
</evidence>
<accession>A0A2T4Z618</accession>
<dbReference type="CDD" id="cd00082">
    <property type="entry name" value="HisKA"/>
    <property type="match status" value="1"/>
</dbReference>
<feature type="domain" description="PAS" evidence="19">
    <location>
        <begin position="331"/>
        <end position="368"/>
    </location>
</feature>
<evidence type="ECO:0000256" key="7">
    <source>
        <dbReference type="ARBA" id="ARBA00022692"/>
    </source>
</evidence>
<evidence type="ECO:0000259" key="19">
    <source>
        <dbReference type="PROSITE" id="PS50112"/>
    </source>
</evidence>
<organism evidence="21 22">
    <name type="scientific">Phreatobacter oligotrophus</name>
    <dbReference type="NCBI Taxonomy" id="1122261"/>
    <lineage>
        <taxon>Bacteria</taxon>
        <taxon>Pseudomonadati</taxon>
        <taxon>Pseudomonadota</taxon>
        <taxon>Alphaproteobacteria</taxon>
        <taxon>Hyphomicrobiales</taxon>
        <taxon>Phreatobacteraceae</taxon>
        <taxon>Phreatobacter</taxon>
    </lineage>
</organism>
<comment type="catalytic activity">
    <reaction evidence="1">
        <text>ATP + protein L-histidine = ADP + protein N-phospho-L-histidine.</text>
        <dbReference type="EC" id="2.7.13.3"/>
    </reaction>
</comment>
<dbReference type="AlphaFoldDB" id="A0A2T4Z618"/>
<evidence type="ECO:0000256" key="16">
    <source>
        <dbReference type="SAM" id="Phobius"/>
    </source>
</evidence>
<dbReference type="Gene3D" id="1.10.287.130">
    <property type="match status" value="1"/>
</dbReference>
<dbReference type="Pfam" id="PF00512">
    <property type="entry name" value="HisKA"/>
    <property type="match status" value="1"/>
</dbReference>
<dbReference type="PROSITE" id="PS50109">
    <property type="entry name" value="HIS_KIN"/>
    <property type="match status" value="1"/>
</dbReference>
<dbReference type="InterPro" id="IPR035965">
    <property type="entry name" value="PAS-like_dom_sf"/>
</dbReference>
<dbReference type="GO" id="GO:0005886">
    <property type="term" value="C:plasma membrane"/>
    <property type="evidence" value="ECO:0007669"/>
    <property type="project" value="UniProtKB-SubCell"/>
</dbReference>
<feature type="transmembrane region" description="Helical" evidence="16">
    <location>
        <begin position="291"/>
        <end position="311"/>
    </location>
</feature>
<dbReference type="SUPFAM" id="SSF47226">
    <property type="entry name" value="Histidine-containing phosphotransfer domain, HPT domain"/>
    <property type="match status" value="1"/>
</dbReference>
<evidence type="ECO:0000256" key="4">
    <source>
        <dbReference type="ARBA" id="ARBA00022475"/>
    </source>
</evidence>
<name>A0A2T4Z618_9HYPH</name>
<dbReference type="EMBL" id="PZZL01000004">
    <property type="protein sequence ID" value="PTM57330.1"/>
    <property type="molecule type" value="Genomic_DNA"/>
</dbReference>
<dbReference type="InterPro" id="IPR005467">
    <property type="entry name" value="His_kinase_dom"/>
</dbReference>
<dbReference type="PANTHER" id="PTHR45339">
    <property type="entry name" value="HYBRID SIGNAL TRANSDUCTION HISTIDINE KINASE J"/>
    <property type="match status" value="1"/>
</dbReference>
<dbReference type="Gene3D" id="3.30.565.10">
    <property type="entry name" value="Histidine kinase-like ATPase, C-terminal domain"/>
    <property type="match status" value="1"/>
</dbReference>
<dbReference type="Pfam" id="PF02518">
    <property type="entry name" value="HATPase_c"/>
    <property type="match status" value="1"/>
</dbReference>
<keyword evidence="8" id="KW-0547">Nucleotide-binding</keyword>
<dbReference type="InterPro" id="IPR003594">
    <property type="entry name" value="HATPase_dom"/>
</dbReference>
<dbReference type="InterPro" id="IPR011006">
    <property type="entry name" value="CheY-like_superfamily"/>
</dbReference>
<protein>
    <recommendedName>
        <fullName evidence="3">histidine kinase</fullName>
        <ecNumber evidence="3">2.7.13.3</ecNumber>
    </recommendedName>
</protein>
<dbReference type="Pfam" id="PF12860">
    <property type="entry name" value="PAS_7"/>
    <property type="match status" value="1"/>
</dbReference>
<evidence type="ECO:0000256" key="8">
    <source>
        <dbReference type="ARBA" id="ARBA00022741"/>
    </source>
</evidence>
<dbReference type="InterPro" id="IPR004358">
    <property type="entry name" value="Sig_transdc_His_kin-like_C"/>
</dbReference>
<dbReference type="PRINTS" id="PR00344">
    <property type="entry name" value="BCTRLSENSOR"/>
</dbReference>
<evidence type="ECO:0000256" key="9">
    <source>
        <dbReference type="ARBA" id="ARBA00022777"/>
    </source>
</evidence>
<evidence type="ECO:0000256" key="15">
    <source>
        <dbReference type="PROSITE-ProRule" id="PRU00169"/>
    </source>
</evidence>
<keyword evidence="9 21" id="KW-0418">Kinase</keyword>
<dbReference type="RefSeq" id="WP_108177252.1">
    <property type="nucleotide sequence ID" value="NZ_PZZL01000004.1"/>
</dbReference>
<dbReference type="Pfam" id="PF00072">
    <property type="entry name" value="Response_reg"/>
    <property type="match status" value="1"/>
</dbReference>
<reference evidence="21 22" key="1">
    <citation type="submission" date="2018-04" db="EMBL/GenBank/DDBJ databases">
        <title>Genomic Encyclopedia of Archaeal and Bacterial Type Strains, Phase II (KMG-II): from individual species to whole genera.</title>
        <authorList>
            <person name="Goeker M."/>
        </authorList>
    </citation>
    <scope>NUCLEOTIDE SEQUENCE [LARGE SCALE GENOMIC DNA]</scope>
    <source>
        <strain evidence="21 22">DSM 25521</strain>
    </source>
</reference>
<dbReference type="PANTHER" id="PTHR45339:SF5">
    <property type="entry name" value="HISTIDINE KINASE"/>
    <property type="match status" value="1"/>
</dbReference>
<keyword evidence="10" id="KW-0067">ATP-binding</keyword>
<feature type="transmembrane region" description="Helical" evidence="16">
    <location>
        <begin position="12"/>
        <end position="34"/>
    </location>
</feature>
<dbReference type="EC" id="2.7.13.3" evidence="3"/>
<evidence type="ECO:0000259" key="18">
    <source>
        <dbReference type="PROSITE" id="PS50110"/>
    </source>
</evidence>
<evidence type="ECO:0000256" key="6">
    <source>
        <dbReference type="ARBA" id="ARBA00022679"/>
    </source>
</evidence>
<evidence type="ECO:0000259" key="17">
    <source>
        <dbReference type="PROSITE" id="PS50109"/>
    </source>
</evidence>
<dbReference type="SUPFAM" id="SSF55785">
    <property type="entry name" value="PYP-like sensor domain (PAS domain)"/>
    <property type="match status" value="1"/>
</dbReference>
<dbReference type="GO" id="GO:0000155">
    <property type="term" value="F:phosphorelay sensor kinase activity"/>
    <property type="evidence" value="ECO:0007669"/>
    <property type="project" value="InterPro"/>
</dbReference>
<dbReference type="PROSITE" id="PS50110">
    <property type="entry name" value="RESPONSE_REGULATORY"/>
    <property type="match status" value="1"/>
</dbReference>
<dbReference type="PROSITE" id="PS50112">
    <property type="entry name" value="PAS"/>
    <property type="match status" value="1"/>
</dbReference>
<dbReference type="Pfam" id="PF01627">
    <property type="entry name" value="Hpt"/>
    <property type="match status" value="1"/>
</dbReference>
<evidence type="ECO:0000256" key="13">
    <source>
        <dbReference type="ARBA" id="ARBA00023136"/>
    </source>
</evidence>
<gene>
    <name evidence="21" type="ORF">C8P69_104381</name>
</gene>
<dbReference type="CDD" id="cd12914">
    <property type="entry name" value="PDC1_DGC_like"/>
    <property type="match status" value="1"/>
</dbReference>
<dbReference type="InterPro" id="IPR036890">
    <property type="entry name" value="HATPase_C_sf"/>
</dbReference>
<dbReference type="Proteomes" id="UP000241808">
    <property type="component" value="Unassembled WGS sequence"/>
</dbReference>